<comment type="caution">
    <text evidence="2">The sequence shown here is derived from an EMBL/GenBank/DDBJ whole genome shotgun (WGS) entry which is preliminary data.</text>
</comment>
<evidence type="ECO:0000256" key="1">
    <source>
        <dbReference type="SAM" id="MobiDB-lite"/>
    </source>
</evidence>
<dbReference type="Proteomes" id="UP001362999">
    <property type="component" value="Unassembled WGS sequence"/>
</dbReference>
<accession>A0AAW0BWV2</accession>
<feature type="region of interest" description="Disordered" evidence="1">
    <location>
        <begin position="479"/>
        <end position="514"/>
    </location>
</feature>
<reference evidence="2 3" key="1">
    <citation type="journal article" date="2024" name="J Genomics">
        <title>Draft genome sequencing and assembly of Favolaschia claudopus CIRM-BRFM 2984 isolated from oak limbs.</title>
        <authorList>
            <person name="Navarro D."/>
            <person name="Drula E."/>
            <person name="Chaduli D."/>
            <person name="Cazenave R."/>
            <person name="Ahrendt S."/>
            <person name="Wang J."/>
            <person name="Lipzen A."/>
            <person name="Daum C."/>
            <person name="Barry K."/>
            <person name="Grigoriev I.V."/>
            <person name="Favel A."/>
            <person name="Rosso M.N."/>
            <person name="Martin F."/>
        </authorList>
    </citation>
    <scope>NUCLEOTIDE SEQUENCE [LARGE SCALE GENOMIC DNA]</scope>
    <source>
        <strain evidence="2 3">CIRM-BRFM 2984</strain>
    </source>
</reference>
<sequence>MSHLPLYPNGRVRRLSTELIDPDDEVSDEWVGLNGLCSDIPLNALDYRERLHYQDQYSSMDEFGRYLTIEWADQPDWYNLRTHARGWIPLAKENDRNRGSWARNTKSHLTIEGPDGDGQWGLAEADRREVEADLRFFRSLLEHLGENPIMDLDTHLMIPPLFDYDRLSLLCNVESEVHEIVMEARRSALEHMGWISWWTASIPRWREGLSLEATRSIQDLELSTYRKTGYLFKLGQVYMSVNFGLLVKNEVPFYYPWTSVEMKNKRLARLNPRTIEEWYRSNENNELKELWVEDIPLPFAPFDLATHYDEFLQLKIDPYCRPRKPLPTSDGDGELQVTMIDRQGWKRRLLAFDETPEELHLLYHHIVVQSKSKRRTTVIFQRYHAKPRRETLNAESDVEMEDLASADSDAIGERFKSSCAPEYGEKIDMETGVERSEALNEFSPIEAVQKFEHERMQDIPALALGTHLVYASESPLLNADPKEYDSTSYGRSLGPRVTSPHSDHSSERREYDSSESMAFVTGWASAMAREEWGDSTDRYVENRNGKRPVIQLQDRIGDRYEDALDNYSVSSGGHGYPRPVTPHLGNTPPERGSVVFPIRQSSPPLFRRGPGRGEYLEEVLDRRARWLNDLVDWGRAYTYESSLWRVNVEQGWNPDVLDRGYIIISEDAEFRLRFQIIANPAIRFPRHVLEVALERGIPFIIGYKRADCDFFRPKQTDEDFNPGVAKALADSRARGSRITASPSVRTMYTEYQRILGRLADAPQARSLILRGGVTSWIMRAYVGIGLVRRALKGPSAQVTVFHAGANDTGDEVSIDVTWDEVSEGDYISVHGYVPGLSTEQDRYFYPTEEMLEEFSDHYHREWNPFCEKTFE</sequence>
<gene>
    <name evidence="2" type="ORF">R3P38DRAFT_3188280</name>
</gene>
<name>A0AAW0BWV2_9AGAR</name>
<feature type="compositionally biased region" description="Basic and acidic residues" evidence="1">
    <location>
        <begin position="501"/>
        <end position="512"/>
    </location>
</feature>
<dbReference type="AlphaFoldDB" id="A0AAW0BWV2"/>
<dbReference type="EMBL" id="JAWWNJ010000025">
    <property type="protein sequence ID" value="KAK7030581.1"/>
    <property type="molecule type" value="Genomic_DNA"/>
</dbReference>
<keyword evidence="3" id="KW-1185">Reference proteome</keyword>
<proteinExistence type="predicted"/>
<evidence type="ECO:0000313" key="3">
    <source>
        <dbReference type="Proteomes" id="UP001362999"/>
    </source>
</evidence>
<protein>
    <submittedName>
        <fullName evidence="2">Uncharacterized protein</fullName>
    </submittedName>
</protein>
<evidence type="ECO:0000313" key="2">
    <source>
        <dbReference type="EMBL" id="KAK7030581.1"/>
    </source>
</evidence>
<organism evidence="2 3">
    <name type="scientific">Favolaschia claudopus</name>
    <dbReference type="NCBI Taxonomy" id="2862362"/>
    <lineage>
        <taxon>Eukaryota</taxon>
        <taxon>Fungi</taxon>
        <taxon>Dikarya</taxon>
        <taxon>Basidiomycota</taxon>
        <taxon>Agaricomycotina</taxon>
        <taxon>Agaricomycetes</taxon>
        <taxon>Agaricomycetidae</taxon>
        <taxon>Agaricales</taxon>
        <taxon>Marasmiineae</taxon>
        <taxon>Mycenaceae</taxon>
        <taxon>Favolaschia</taxon>
    </lineage>
</organism>